<keyword evidence="2" id="KW-1185">Reference proteome</keyword>
<reference evidence="1 2" key="1">
    <citation type="journal article" date="2023" name="Front. Microbiol.">
        <title>Genomic analyses of Burkholderia respiratory isolates indicates two evolutionarily distinct B. anthina clades.</title>
        <authorList>
            <person name="Pham A."/>
            <person name="Volmer J.G."/>
            <person name="Chambers D.C."/>
            <person name="Smith D.J."/>
            <person name="Reid D.W."/>
            <person name="Burr L."/>
            <person name="Wells T.J."/>
        </authorList>
    </citation>
    <scope>NUCLEOTIDE SEQUENCE [LARGE SCALE GENOMIC DNA]</scope>
    <source>
        <strain evidence="1 2">BCCIQ07A</strain>
    </source>
</reference>
<protein>
    <submittedName>
        <fullName evidence="1">Uncharacterized protein</fullName>
    </submittedName>
</protein>
<name>A0ABU5WHA4_9BURK</name>
<organism evidence="1 2">
    <name type="scientific">Burkholderia anthinoferrum</name>
    <dbReference type="NCBI Taxonomy" id="3090833"/>
    <lineage>
        <taxon>Bacteria</taxon>
        <taxon>Pseudomonadati</taxon>
        <taxon>Pseudomonadota</taxon>
        <taxon>Betaproteobacteria</taxon>
        <taxon>Burkholderiales</taxon>
        <taxon>Burkholderiaceae</taxon>
        <taxon>Burkholderia</taxon>
    </lineage>
</organism>
<evidence type="ECO:0000313" key="1">
    <source>
        <dbReference type="EMBL" id="MEB2577678.1"/>
    </source>
</evidence>
<dbReference type="EMBL" id="JAWRLE010000002">
    <property type="protein sequence ID" value="MEB2577678.1"/>
    <property type="molecule type" value="Genomic_DNA"/>
</dbReference>
<comment type="caution">
    <text evidence="1">The sequence shown here is derived from an EMBL/GenBank/DDBJ whole genome shotgun (WGS) entry which is preliminary data.</text>
</comment>
<gene>
    <name evidence="1" type="ORF">SB593_01720</name>
</gene>
<evidence type="ECO:0000313" key="2">
    <source>
        <dbReference type="Proteomes" id="UP001304467"/>
    </source>
</evidence>
<dbReference type="RefSeq" id="WP_143328705.1">
    <property type="nucleotide sequence ID" value="NZ_JAWRKY010000001.1"/>
</dbReference>
<dbReference type="Proteomes" id="UP001304467">
    <property type="component" value="Unassembled WGS sequence"/>
</dbReference>
<accession>A0ABU5WHA4</accession>
<sequence>MLFDAHARQTVHAGKQSIHYSQLRADGIETQRNFEKSRRPDISTHRLVGINGNGTIRSRGVVKIWPKVSTSRQRARGRIKPAIPAFCPH</sequence>
<proteinExistence type="predicted"/>